<keyword evidence="1" id="KW-0812">Transmembrane</keyword>
<dbReference type="RefSeq" id="WP_046789605.1">
    <property type="nucleotide sequence ID" value="NZ_CP011366.1"/>
</dbReference>
<dbReference type="EMBL" id="CP011366">
    <property type="protein sequence ID" value="AKG73415.1"/>
    <property type="molecule type" value="Genomic_DNA"/>
</dbReference>
<evidence type="ECO:0000313" key="2">
    <source>
        <dbReference type="EMBL" id="AKG73415.1"/>
    </source>
</evidence>
<keyword evidence="1" id="KW-0472">Membrane</keyword>
<name>A0A0F7D409_9STAP</name>
<evidence type="ECO:0000256" key="1">
    <source>
        <dbReference type="SAM" id="Phobius"/>
    </source>
</evidence>
<reference evidence="4" key="2">
    <citation type="submission" date="2015-04" db="EMBL/GenBank/DDBJ databases">
        <title>Complete genome sequence of Salinicoccus halodurans strain H3B36, isolated from the Qaidam basin of China.</title>
        <authorList>
            <person name="Ma Y."/>
            <person name="Jiang K."/>
            <person name="Xue Y."/>
        </authorList>
    </citation>
    <scope>NUCLEOTIDE SEQUENCE [LARGE SCALE GENOMIC DNA]</scope>
    <source>
        <strain evidence="4">H3B36</strain>
    </source>
</reference>
<evidence type="ECO:0000313" key="3">
    <source>
        <dbReference type="EMBL" id="SFK81057.1"/>
    </source>
</evidence>
<reference evidence="2 4" key="1">
    <citation type="journal article" date="2015" name="Int. J. Syst. Evol. Microbiol.">
        <title>Complete genome sequence of Salinicoccus halodurans H3B36, isolated from the Qaidam Basin in China.</title>
        <authorList>
            <person name="Jiang K."/>
            <person name="Xue Y."/>
            <person name="Ma Y."/>
        </authorList>
    </citation>
    <scope>NUCLEOTIDE SEQUENCE [LARGE SCALE GENOMIC DNA]</scope>
    <source>
        <strain evidence="2 4">H3B36</strain>
    </source>
</reference>
<protein>
    <recommendedName>
        <fullName evidence="6">Polysaccharide chain length determinant N-terminal domain-containing protein</fullName>
    </recommendedName>
</protein>
<accession>A0A0F7D409</accession>
<dbReference type="Proteomes" id="UP000183090">
    <property type="component" value="Unassembled WGS sequence"/>
</dbReference>
<sequence length="172" mass="19427">MYFFKRNFKTIILYILAMGIIGTMIAYFMAGNTYDYEEYYSLSEPLSTTQEDELAIKLNQEVNAELGERAASIQYSPESQYLSLDVESVSEDEVSNIKNQFDALLDDSGIGYEEGVNITIDANSDIVMKVIIIAASVILGFIFGIIQGIRNRRILSDEDVKYYLDEKTVGTF</sequence>
<feature type="transmembrane region" description="Helical" evidence="1">
    <location>
        <begin position="126"/>
        <end position="146"/>
    </location>
</feature>
<gene>
    <name evidence="2" type="ORF">AAT16_03780</name>
    <name evidence="3" type="ORF">SAMN05216235_1764</name>
</gene>
<reference evidence="3 5" key="3">
    <citation type="submission" date="2016-10" db="EMBL/GenBank/DDBJ databases">
        <authorList>
            <person name="Varghese N."/>
            <person name="Submissions S."/>
        </authorList>
    </citation>
    <scope>NUCLEOTIDE SEQUENCE [LARGE SCALE GENOMIC DNA]</scope>
    <source>
        <strain evidence="3 5">CGMCC 1.6501</strain>
    </source>
</reference>
<dbReference type="AlphaFoldDB" id="A0A0F7D409"/>
<keyword evidence="1" id="KW-1133">Transmembrane helix</keyword>
<evidence type="ECO:0000313" key="4">
    <source>
        <dbReference type="Proteomes" id="UP000034029"/>
    </source>
</evidence>
<evidence type="ECO:0000313" key="5">
    <source>
        <dbReference type="Proteomes" id="UP000183090"/>
    </source>
</evidence>
<proteinExistence type="predicted"/>
<evidence type="ECO:0008006" key="6">
    <source>
        <dbReference type="Google" id="ProtNLM"/>
    </source>
</evidence>
<feature type="transmembrane region" description="Helical" evidence="1">
    <location>
        <begin position="12"/>
        <end position="30"/>
    </location>
</feature>
<keyword evidence="4" id="KW-1185">Reference proteome</keyword>
<dbReference type="Proteomes" id="UP000034029">
    <property type="component" value="Chromosome"/>
</dbReference>
<dbReference type="EMBL" id="FOTB01000004">
    <property type="protein sequence ID" value="SFK81057.1"/>
    <property type="molecule type" value="Genomic_DNA"/>
</dbReference>
<dbReference type="KEGG" id="shv:AAT16_03780"/>
<organism evidence="3 5">
    <name type="scientific">Salinicoccus halodurans</name>
    <dbReference type="NCBI Taxonomy" id="407035"/>
    <lineage>
        <taxon>Bacteria</taxon>
        <taxon>Bacillati</taxon>
        <taxon>Bacillota</taxon>
        <taxon>Bacilli</taxon>
        <taxon>Bacillales</taxon>
        <taxon>Staphylococcaceae</taxon>
        <taxon>Salinicoccus</taxon>
    </lineage>
</organism>